<keyword evidence="2" id="KW-1185">Reference proteome</keyword>
<comment type="caution">
    <text evidence="1">The sequence shown here is derived from an EMBL/GenBank/DDBJ whole genome shotgun (WGS) entry which is preliminary data.</text>
</comment>
<dbReference type="Proteomes" id="UP000663870">
    <property type="component" value="Unassembled WGS sequence"/>
</dbReference>
<name>A0A815V1J5_9BILA</name>
<sequence length="128" mass="15035">MTPRTLGEIIQELMSTNDYAHDEQLKDMLLMSCIKRININFKEKNYHDVITDIKILNLITYDIYTDTTIFLMYLESIASLCKEKIIVELENFKINSNEMKAVKENIGVYFNTKLTFSKEVQKPVKTKK</sequence>
<accession>A0A815V1J5</accession>
<gene>
    <name evidence="1" type="ORF">JXQ802_LOCUS41972</name>
</gene>
<reference evidence="1" key="1">
    <citation type="submission" date="2021-02" db="EMBL/GenBank/DDBJ databases">
        <authorList>
            <person name="Nowell W R."/>
        </authorList>
    </citation>
    <scope>NUCLEOTIDE SEQUENCE</scope>
</reference>
<evidence type="ECO:0000313" key="1">
    <source>
        <dbReference type="EMBL" id="CAF1527265.1"/>
    </source>
</evidence>
<dbReference type="EMBL" id="CAJNOL010002761">
    <property type="protein sequence ID" value="CAF1527265.1"/>
    <property type="molecule type" value="Genomic_DNA"/>
</dbReference>
<organism evidence="1 2">
    <name type="scientific">Rotaria sordida</name>
    <dbReference type="NCBI Taxonomy" id="392033"/>
    <lineage>
        <taxon>Eukaryota</taxon>
        <taxon>Metazoa</taxon>
        <taxon>Spiralia</taxon>
        <taxon>Gnathifera</taxon>
        <taxon>Rotifera</taxon>
        <taxon>Eurotatoria</taxon>
        <taxon>Bdelloidea</taxon>
        <taxon>Philodinida</taxon>
        <taxon>Philodinidae</taxon>
        <taxon>Rotaria</taxon>
    </lineage>
</organism>
<evidence type="ECO:0000313" key="2">
    <source>
        <dbReference type="Proteomes" id="UP000663870"/>
    </source>
</evidence>
<proteinExistence type="predicted"/>
<protein>
    <submittedName>
        <fullName evidence="1">Uncharacterized protein</fullName>
    </submittedName>
</protein>
<dbReference type="AlphaFoldDB" id="A0A815V1J5"/>